<dbReference type="InterPro" id="IPR044861">
    <property type="entry name" value="IPNS-like_FE2OG_OXY"/>
</dbReference>
<dbReference type="InterPro" id="IPR005123">
    <property type="entry name" value="Oxoglu/Fe-dep_dioxygenase_dom"/>
</dbReference>
<reference evidence="3" key="2">
    <citation type="submission" date="2025-09" db="UniProtKB">
        <authorList>
            <consortium name="Ensembl"/>
        </authorList>
    </citation>
    <scope>IDENTIFICATION</scope>
</reference>
<dbReference type="Gene3D" id="2.60.120.330">
    <property type="entry name" value="B-lactam Antibiotic, Isopenicillin N Synthase, Chain"/>
    <property type="match status" value="1"/>
</dbReference>
<dbReference type="GO" id="GO:0046872">
    <property type="term" value="F:metal ion binding"/>
    <property type="evidence" value="ECO:0007669"/>
    <property type="project" value="UniProtKB-KW"/>
</dbReference>
<dbReference type="InterPro" id="IPR050231">
    <property type="entry name" value="Iron_ascorbate_oxido_reductase"/>
</dbReference>
<sequence>MTCALPVTVPVVDFSACSLERDPERVTAEELRSLSAQLHDAFTRVGFVFLQNTGISQSEVQRVMGVSRHFFSLSEEQKSLYSRGRYEENANHGWVSLQAERLNPNRPGDLKESFNTTLLSPSVLWPTGGALSDFQQLKSSFFRRCSALGLQVLRLMPLSLGLEEETFVREHQRIGAPGNSTTLRSLFYPPIDPDSAKPGQLRCGEHSDYGSITLLFQSSPGIQVPNSASGIQVPNSASGIQVRSVSGQFLQVPLVPGAVLVNIADLMQRWTSDAFVSAVHRVLLPPAGDASERQSLAFFMQPDDSAVIGCCDGSDKYPPITSEQYLRERYADTY</sequence>
<comment type="similarity">
    <text evidence="1">Belongs to the iron/ascorbate-dependent oxidoreductase family.</text>
</comment>
<accession>A0A8C6SU74</accession>
<dbReference type="InterPro" id="IPR027443">
    <property type="entry name" value="IPNS-like_sf"/>
</dbReference>
<dbReference type="Proteomes" id="UP000694523">
    <property type="component" value="Unplaced"/>
</dbReference>
<dbReference type="GO" id="GO:0016491">
    <property type="term" value="F:oxidoreductase activity"/>
    <property type="evidence" value="ECO:0007669"/>
    <property type="project" value="UniProtKB-KW"/>
</dbReference>
<reference evidence="3" key="1">
    <citation type="submission" date="2025-08" db="UniProtKB">
        <authorList>
            <consortium name="Ensembl"/>
        </authorList>
    </citation>
    <scope>IDENTIFICATION</scope>
</reference>
<organism evidence="3 4">
    <name type="scientific">Neogobius melanostomus</name>
    <name type="common">round goby</name>
    <dbReference type="NCBI Taxonomy" id="47308"/>
    <lineage>
        <taxon>Eukaryota</taxon>
        <taxon>Metazoa</taxon>
        <taxon>Chordata</taxon>
        <taxon>Craniata</taxon>
        <taxon>Vertebrata</taxon>
        <taxon>Euteleostomi</taxon>
        <taxon>Actinopterygii</taxon>
        <taxon>Neopterygii</taxon>
        <taxon>Teleostei</taxon>
        <taxon>Neoteleostei</taxon>
        <taxon>Acanthomorphata</taxon>
        <taxon>Gobiaria</taxon>
        <taxon>Gobiiformes</taxon>
        <taxon>Gobioidei</taxon>
        <taxon>Gobiidae</taxon>
        <taxon>Benthophilinae</taxon>
        <taxon>Neogobiini</taxon>
        <taxon>Neogobius</taxon>
    </lineage>
</organism>
<dbReference type="Pfam" id="PF14226">
    <property type="entry name" value="DIOX_N"/>
    <property type="match status" value="1"/>
</dbReference>
<dbReference type="SUPFAM" id="SSF51197">
    <property type="entry name" value="Clavaminate synthase-like"/>
    <property type="match status" value="1"/>
</dbReference>
<name>A0A8C6SU74_9GOBI</name>
<keyword evidence="1" id="KW-0560">Oxidoreductase</keyword>
<dbReference type="Ensembl" id="ENSNMLT00000012634.1">
    <property type="protein sequence ID" value="ENSNMLP00000011167.1"/>
    <property type="gene ID" value="ENSNMLG00000007671.1"/>
</dbReference>
<dbReference type="AlphaFoldDB" id="A0A8C6SU74"/>
<evidence type="ECO:0000313" key="3">
    <source>
        <dbReference type="Ensembl" id="ENSNMLP00000011167.1"/>
    </source>
</evidence>
<dbReference type="InterPro" id="IPR026992">
    <property type="entry name" value="DIOX_N"/>
</dbReference>
<dbReference type="Pfam" id="PF03171">
    <property type="entry name" value="2OG-FeII_Oxy"/>
    <property type="match status" value="1"/>
</dbReference>
<evidence type="ECO:0000259" key="2">
    <source>
        <dbReference type="PROSITE" id="PS51471"/>
    </source>
</evidence>
<keyword evidence="1" id="KW-0479">Metal-binding</keyword>
<keyword evidence="4" id="KW-1185">Reference proteome</keyword>
<protein>
    <submittedName>
        <fullName evidence="3">Si:dkey-10o6.2</fullName>
    </submittedName>
</protein>
<keyword evidence="1" id="KW-0408">Iron</keyword>
<dbReference type="PANTHER" id="PTHR47990">
    <property type="entry name" value="2-OXOGLUTARATE (2OG) AND FE(II)-DEPENDENT OXYGENASE SUPERFAMILY PROTEIN-RELATED"/>
    <property type="match status" value="1"/>
</dbReference>
<dbReference type="FunFam" id="2.60.120.330:FF:000038">
    <property type="entry name" value="Si:dkey-10o6.2"/>
    <property type="match status" value="1"/>
</dbReference>
<dbReference type="PROSITE" id="PS51471">
    <property type="entry name" value="FE2OG_OXY"/>
    <property type="match status" value="1"/>
</dbReference>
<evidence type="ECO:0000256" key="1">
    <source>
        <dbReference type="RuleBase" id="RU003682"/>
    </source>
</evidence>
<feature type="domain" description="Fe2OG dioxygenase" evidence="2">
    <location>
        <begin position="179"/>
        <end position="302"/>
    </location>
</feature>
<evidence type="ECO:0000313" key="4">
    <source>
        <dbReference type="Proteomes" id="UP000694523"/>
    </source>
</evidence>
<proteinExistence type="inferred from homology"/>